<evidence type="ECO:0000256" key="1">
    <source>
        <dbReference type="ARBA" id="ARBA00022491"/>
    </source>
</evidence>
<protein>
    <submittedName>
        <fullName evidence="7">TetR family transcriptional regulator</fullName>
    </submittedName>
</protein>
<dbReference type="PANTHER" id="PTHR30055:SF151">
    <property type="entry name" value="TRANSCRIPTIONAL REGULATORY PROTEIN"/>
    <property type="match status" value="1"/>
</dbReference>
<proteinExistence type="predicted"/>
<gene>
    <name evidence="7" type="ORF">CTZ28_14985</name>
</gene>
<dbReference type="Gene3D" id="1.10.357.10">
    <property type="entry name" value="Tetracycline Repressor, domain 2"/>
    <property type="match status" value="1"/>
</dbReference>
<dbReference type="SUPFAM" id="SSF46689">
    <property type="entry name" value="Homeodomain-like"/>
    <property type="match status" value="1"/>
</dbReference>
<keyword evidence="1" id="KW-0678">Repressor</keyword>
<evidence type="ECO:0000256" key="4">
    <source>
        <dbReference type="ARBA" id="ARBA00023163"/>
    </source>
</evidence>
<dbReference type="InterPro" id="IPR001647">
    <property type="entry name" value="HTH_TetR"/>
</dbReference>
<sequence length="233" mass="24596">MSAGTRRTGRPSTPVLGREVIVRGALDLIDEVGAKGFSIALLARRLQVRPSSLYNHVKGRDDILAGVRELVADPIDAAVFDTLPWDEALVSWARLYRAAFAAHPQTIALLATIPVSGAHRTLRMYESVVAGLERGGWPIASVIPVMVGVESFVLGSALDLMAPPAMFDPGPDSPEVPRFAAAVHARDDASAAQRRPAADLAFEVSLTALVDGLRTRLAAEIAAQGTTVDTGSA</sequence>
<dbReference type="InterPro" id="IPR003012">
    <property type="entry name" value="Tet_transcr_reg_TetR"/>
</dbReference>
<evidence type="ECO:0000256" key="2">
    <source>
        <dbReference type="ARBA" id="ARBA00023015"/>
    </source>
</evidence>
<dbReference type="InterPro" id="IPR050109">
    <property type="entry name" value="HTH-type_TetR-like_transc_reg"/>
</dbReference>
<dbReference type="InterPro" id="IPR009057">
    <property type="entry name" value="Homeodomain-like_sf"/>
</dbReference>
<dbReference type="AlphaFoldDB" id="A0A3M0I5S3"/>
<evidence type="ECO:0000313" key="7">
    <source>
        <dbReference type="EMBL" id="RMB84931.1"/>
    </source>
</evidence>
<feature type="domain" description="HTH tetR-type" evidence="6">
    <location>
        <begin position="15"/>
        <end position="75"/>
    </location>
</feature>
<dbReference type="Pfam" id="PF02909">
    <property type="entry name" value="TetR_C_1"/>
    <property type="match status" value="1"/>
</dbReference>
<feature type="DNA-binding region" description="H-T-H motif" evidence="5">
    <location>
        <begin position="38"/>
        <end position="57"/>
    </location>
</feature>
<name>A0A3M0I5S3_9ACTN</name>
<dbReference type="RefSeq" id="WP_121889903.1">
    <property type="nucleotide sequence ID" value="NZ_PENI01000008.1"/>
</dbReference>
<evidence type="ECO:0000313" key="8">
    <source>
        <dbReference type="Proteomes" id="UP000270471"/>
    </source>
</evidence>
<dbReference type="InterPro" id="IPR004111">
    <property type="entry name" value="Repressor_TetR_C"/>
</dbReference>
<keyword evidence="3 5" id="KW-0238">DNA-binding</keyword>
<dbReference type="GO" id="GO:0003700">
    <property type="term" value="F:DNA-binding transcription factor activity"/>
    <property type="evidence" value="ECO:0007669"/>
    <property type="project" value="TreeGrafter"/>
</dbReference>
<evidence type="ECO:0000256" key="3">
    <source>
        <dbReference type="ARBA" id="ARBA00023125"/>
    </source>
</evidence>
<comment type="caution">
    <text evidence="7">The sequence shown here is derived from an EMBL/GenBank/DDBJ whole genome shotgun (WGS) entry which is preliminary data.</text>
</comment>
<evidence type="ECO:0000259" key="6">
    <source>
        <dbReference type="PROSITE" id="PS50977"/>
    </source>
</evidence>
<dbReference type="OrthoDB" id="3432043at2"/>
<keyword evidence="2" id="KW-0805">Transcription regulation</keyword>
<dbReference type="PRINTS" id="PR00400">
    <property type="entry name" value="TETREPRESSOR"/>
</dbReference>
<keyword evidence="8" id="KW-1185">Reference proteome</keyword>
<evidence type="ECO:0000256" key="5">
    <source>
        <dbReference type="PROSITE-ProRule" id="PRU00335"/>
    </source>
</evidence>
<dbReference type="GO" id="GO:0046677">
    <property type="term" value="P:response to antibiotic"/>
    <property type="evidence" value="ECO:0007669"/>
    <property type="project" value="InterPro"/>
</dbReference>
<dbReference type="PROSITE" id="PS50977">
    <property type="entry name" value="HTH_TETR_2"/>
    <property type="match status" value="1"/>
</dbReference>
<accession>A0A3M0I5S3</accession>
<keyword evidence="4" id="KW-0804">Transcription</keyword>
<dbReference type="Proteomes" id="UP000270471">
    <property type="component" value="Unassembled WGS sequence"/>
</dbReference>
<dbReference type="PANTHER" id="PTHR30055">
    <property type="entry name" value="HTH-TYPE TRANSCRIPTIONAL REGULATOR RUTR"/>
    <property type="match status" value="1"/>
</dbReference>
<dbReference type="EMBL" id="PENI01000008">
    <property type="protein sequence ID" value="RMB84931.1"/>
    <property type="molecule type" value="Genomic_DNA"/>
</dbReference>
<dbReference type="GO" id="GO:0000976">
    <property type="term" value="F:transcription cis-regulatory region binding"/>
    <property type="evidence" value="ECO:0007669"/>
    <property type="project" value="TreeGrafter"/>
</dbReference>
<reference evidence="7 8" key="1">
    <citation type="submission" date="2017-11" db="EMBL/GenBank/DDBJ databases">
        <title>Draft genome of actinobacteria isolated from guarana (Paullinia cupana (Mart.) Ducke.</title>
        <authorList>
            <person name="Siqueira K.A."/>
            <person name="Liotti R.G."/>
            <person name="Mendes T.A.O."/>
            <person name="Soares M.A."/>
        </authorList>
    </citation>
    <scope>NUCLEOTIDE SEQUENCE [LARGE SCALE GENOMIC DNA]</scope>
    <source>
        <strain evidence="7 8">193</strain>
    </source>
</reference>
<organism evidence="7 8">
    <name type="scientific">Streptomyces shenzhenensis</name>
    <dbReference type="NCBI Taxonomy" id="943815"/>
    <lineage>
        <taxon>Bacteria</taxon>
        <taxon>Bacillati</taxon>
        <taxon>Actinomycetota</taxon>
        <taxon>Actinomycetes</taxon>
        <taxon>Kitasatosporales</taxon>
        <taxon>Streptomycetaceae</taxon>
        <taxon>Streptomyces</taxon>
    </lineage>
</organism>
<dbReference type="InterPro" id="IPR036271">
    <property type="entry name" value="Tet_transcr_reg_TetR-rel_C_sf"/>
</dbReference>
<dbReference type="SUPFAM" id="SSF48498">
    <property type="entry name" value="Tetracyclin repressor-like, C-terminal domain"/>
    <property type="match status" value="1"/>
</dbReference>
<dbReference type="GO" id="GO:0045892">
    <property type="term" value="P:negative regulation of DNA-templated transcription"/>
    <property type="evidence" value="ECO:0007669"/>
    <property type="project" value="InterPro"/>
</dbReference>